<name>A0A4D4KXR9_STRVO</name>
<organism evidence="1 2">
    <name type="scientific">Streptomyces violaceusniger</name>
    <dbReference type="NCBI Taxonomy" id="68280"/>
    <lineage>
        <taxon>Bacteria</taxon>
        <taxon>Bacillati</taxon>
        <taxon>Actinomycetota</taxon>
        <taxon>Actinomycetes</taxon>
        <taxon>Kitasatosporales</taxon>
        <taxon>Streptomycetaceae</taxon>
        <taxon>Streptomyces</taxon>
        <taxon>Streptomyces violaceusniger group</taxon>
    </lineage>
</organism>
<protein>
    <recommendedName>
        <fullName evidence="3">Mur ligase C-terminal domain-containing protein</fullName>
    </recommendedName>
</protein>
<dbReference type="SUPFAM" id="SSF53244">
    <property type="entry name" value="MurD-like peptide ligases, peptide-binding domain"/>
    <property type="match status" value="1"/>
</dbReference>
<keyword evidence="2" id="KW-1185">Reference proteome</keyword>
<evidence type="ECO:0000313" key="2">
    <source>
        <dbReference type="Proteomes" id="UP000301309"/>
    </source>
</evidence>
<sequence length="91" mass="9512">MRGLLEAFEPIFAEVVVTGNSSHRAMDPDELAAIAVEVFGSDRVQVEPRLDDALEAAITLAEEEGEYAGAGVLVTGSVITVGEARLLLGKG</sequence>
<gene>
    <name evidence="1" type="ORF">SVIO_042350</name>
</gene>
<dbReference type="Proteomes" id="UP000301309">
    <property type="component" value="Unassembled WGS sequence"/>
</dbReference>
<evidence type="ECO:0000313" key="1">
    <source>
        <dbReference type="EMBL" id="GDY53612.1"/>
    </source>
</evidence>
<dbReference type="InterPro" id="IPR036615">
    <property type="entry name" value="Mur_ligase_C_dom_sf"/>
</dbReference>
<proteinExistence type="predicted"/>
<evidence type="ECO:0008006" key="3">
    <source>
        <dbReference type="Google" id="ProtNLM"/>
    </source>
</evidence>
<accession>A0A4D4KXR9</accession>
<dbReference type="GO" id="GO:0016881">
    <property type="term" value="F:acid-amino acid ligase activity"/>
    <property type="evidence" value="ECO:0007669"/>
    <property type="project" value="InterPro"/>
</dbReference>
<comment type="caution">
    <text evidence="1">The sequence shown here is derived from an EMBL/GenBank/DDBJ whole genome shotgun (WGS) entry which is preliminary data.</text>
</comment>
<reference evidence="1 2" key="1">
    <citation type="journal article" date="2020" name="Int. J. Syst. Evol. Microbiol.">
        <title>Reclassification of Streptomyces castelarensis and Streptomyces sporoclivatus as later heterotypic synonyms of Streptomyces antimycoticus.</title>
        <authorList>
            <person name="Komaki H."/>
            <person name="Tamura T."/>
        </authorList>
    </citation>
    <scope>NUCLEOTIDE SEQUENCE [LARGE SCALE GENOMIC DNA]</scope>
    <source>
        <strain evidence="1 2">NBRC 13459</strain>
    </source>
</reference>
<dbReference type="EMBL" id="BJHW01000001">
    <property type="protein sequence ID" value="GDY53612.1"/>
    <property type="molecule type" value="Genomic_DNA"/>
</dbReference>
<dbReference type="AlphaFoldDB" id="A0A4D4KXR9"/>
<dbReference type="Gene3D" id="3.90.190.20">
    <property type="entry name" value="Mur ligase, C-terminal domain"/>
    <property type="match status" value="1"/>
</dbReference>